<proteinExistence type="predicted"/>
<evidence type="ECO:0000313" key="2">
    <source>
        <dbReference type="EMBL" id="KAK6735242.1"/>
    </source>
</evidence>
<accession>A0ABR1C9T3</accession>
<keyword evidence="3" id="KW-1185">Reference proteome</keyword>
<comment type="caution">
    <text evidence="2">The sequence shown here is derived from an EMBL/GenBank/DDBJ whole genome shotgun (WGS) entry which is preliminary data.</text>
</comment>
<evidence type="ECO:0008006" key="4">
    <source>
        <dbReference type="Google" id="ProtNLM"/>
    </source>
</evidence>
<gene>
    <name evidence="2" type="primary">Necator_chrII.g6221</name>
    <name evidence="2" type="ORF">RB195_018428</name>
</gene>
<evidence type="ECO:0000256" key="1">
    <source>
        <dbReference type="SAM" id="MobiDB-lite"/>
    </source>
</evidence>
<dbReference type="EMBL" id="JAVFWL010000002">
    <property type="protein sequence ID" value="KAK6735242.1"/>
    <property type="molecule type" value="Genomic_DNA"/>
</dbReference>
<protein>
    <recommendedName>
        <fullName evidence="4">Endonuclease/exonuclease/phosphatase domain-containing protein</fullName>
    </recommendedName>
</protein>
<sequence>MAWAGREAFHVYDDDKYHSWELAIPEAFRTTLDVGSPDGGHHSETDHIIVSKRLSLTDVAVVPKFYKGSDHRLLCERFSSTWRREKVAKRLALIKRHSSSSRTIIDFFASFVGFWKDTVIDKIDDEYEPLLEHLHNCAREVKSFKTTKRRLSPETLEPISSEREVARTAGNKELQRRPQRENSRSID</sequence>
<name>A0ABR1C9T3_NECAM</name>
<feature type="region of interest" description="Disordered" evidence="1">
    <location>
        <begin position="150"/>
        <end position="187"/>
    </location>
</feature>
<evidence type="ECO:0000313" key="3">
    <source>
        <dbReference type="Proteomes" id="UP001303046"/>
    </source>
</evidence>
<organism evidence="2 3">
    <name type="scientific">Necator americanus</name>
    <name type="common">Human hookworm</name>
    <dbReference type="NCBI Taxonomy" id="51031"/>
    <lineage>
        <taxon>Eukaryota</taxon>
        <taxon>Metazoa</taxon>
        <taxon>Ecdysozoa</taxon>
        <taxon>Nematoda</taxon>
        <taxon>Chromadorea</taxon>
        <taxon>Rhabditida</taxon>
        <taxon>Rhabditina</taxon>
        <taxon>Rhabditomorpha</taxon>
        <taxon>Strongyloidea</taxon>
        <taxon>Ancylostomatidae</taxon>
        <taxon>Bunostominae</taxon>
        <taxon>Necator</taxon>
    </lineage>
</organism>
<feature type="compositionally biased region" description="Basic and acidic residues" evidence="1">
    <location>
        <begin position="173"/>
        <end position="187"/>
    </location>
</feature>
<dbReference type="Proteomes" id="UP001303046">
    <property type="component" value="Unassembled WGS sequence"/>
</dbReference>
<reference evidence="2 3" key="1">
    <citation type="submission" date="2023-08" db="EMBL/GenBank/DDBJ databases">
        <title>A Necator americanus chromosomal reference genome.</title>
        <authorList>
            <person name="Ilik V."/>
            <person name="Petrzelkova K.J."/>
            <person name="Pardy F."/>
            <person name="Fuh T."/>
            <person name="Niatou-Singa F.S."/>
            <person name="Gouil Q."/>
            <person name="Baker L."/>
            <person name="Ritchie M.E."/>
            <person name="Jex A.R."/>
            <person name="Gazzola D."/>
            <person name="Li H."/>
            <person name="Toshio Fujiwara R."/>
            <person name="Zhan B."/>
            <person name="Aroian R.V."/>
            <person name="Pafco B."/>
            <person name="Schwarz E.M."/>
        </authorList>
    </citation>
    <scope>NUCLEOTIDE SEQUENCE [LARGE SCALE GENOMIC DNA]</scope>
    <source>
        <strain evidence="2 3">Aroian</strain>
        <tissue evidence="2">Whole animal</tissue>
    </source>
</reference>